<sequence>MKRRRPYGESRSQKWVDGWMEKVKQGAEVHRQQGPSPEDAEARDYAPADVKILTIAHGPESLQQAWLQHLRDFDVAHPGCHFEVMVDAPEMPLPDIINMLAINPGLTFTKLLERK</sequence>
<dbReference type="Proteomes" id="UP000181962">
    <property type="component" value="Chromosome"/>
</dbReference>
<accession>A0A1L3F9A2</accession>
<evidence type="ECO:0000313" key="2">
    <source>
        <dbReference type="Proteomes" id="UP000181962"/>
    </source>
</evidence>
<gene>
    <name evidence="1" type="ORF">BKD09_16025</name>
</gene>
<proteinExistence type="predicted"/>
<dbReference type="EMBL" id="CP017637">
    <property type="protein sequence ID" value="APG09844.1"/>
    <property type="molecule type" value="Genomic_DNA"/>
</dbReference>
<evidence type="ECO:0000313" key="1">
    <source>
        <dbReference type="EMBL" id="APG09844.1"/>
    </source>
</evidence>
<reference evidence="1 2" key="1">
    <citation type="submission" date="2016-11" db="EMBL/GenBank/DDBJ databases">
        <title>Complete Genome Sequence of Bradyrhizobium sp. strain J5, an isolated from soybean nodule in Hokkaido.</title>
        <authorList>
            <person name="Kanehara K."/>
        </authorList>
    </citation>
    <scope>NUCLEOTIDE SEQUENCE [LARGE SCALE GENOMIC DNA]</scope>
    <source>
        <strain evidence="1 2">J5</strain>
    </source>
</reference>
<organism evidence="1 2">
    <name type="scientific">Bradyrhizobium japonicum</name>
    <dbReference type="NCBI Taxonomy" id="375"/>
    <lineage>
        <taxon>Bacteria</taxon>
        <taxon>Pseudomonadati</taxon>
        <taxon>Pseudomonadota</taxon>
        <taxon>Alphaproteobacteria</taxon>
        <taxon>Hyphomicrobiales</taxon>
        <taxon>Nitrobacteraceae</taxon>
        <taxon>Bradyrhizobium</taxon>
    </lineage>
</organism>
<dbReference type="AlphaFoldDB" id="A0A1L3F9A2"/>
<protein>
    <submittedName>
        <fullName evidence="1">Uncharacterized protein</fullName>
    </submittedName>
</protein>
<name>A0A1L3F9A2_BRAJP</name>